<protein>
    <recommendedName>
        <fullName evidence="6">Lipopolysaccharide assembly protein A domain-containing protein</fullName>
    </recommendedName>
</protein>
<dbReference type="OrthoDB" id="9996537at2"/>
<evidence type="ECO:0000259" key="6">
    <source>
        <dbReference type="Pfam" id="PF06305"/>
    </source>
</evidence>
<dbReference type="GO" id="GO:0005886">
    <property type="term" value="C:plasma membrane"/>
    <property type="evidence" value="ECO:0007669"/>
    <property type="project" value="InterPro"/>
</dbReference>
<reference evidence="7 8" key="1">
    <citation type="submission" date="2016-10" db="EMBL/GenBank/DDBJ databases">
        <authorList>
            <person name="de Groot N.N."/>
        </authorList>
    </citation>
    <scope>NUCLEOTIDE SEQUENCE [LARGE SCALE GENOMIC DNA]</scope>
    <source>
        <strain evidence="7 8">DSM 9990</strain>
    </source>
</reference>
<keyword evidence="1" id="KW-1003">Cell membrane</keyword>
<dbReference type="EMBL" id="FOUU01000002">
    <property type="protein sequence ID" value="SFM59487.1"/>
    <property type="molecule type" value="Genomic_DNA"/>
</dbReference>
<keyword evidence="4 5" id="KW-0472">Membrane</keyword>
<feature type="domain" description="Lipopolysaccharide assembly protein A" evidence="6">
    <location>
        <begin position="53"/>
        <end position="92"/>
    </location>
</feature>
<evidence type="ECO:0000256" key="3">
    <source>
        <dbReference type="ARBA" id="ARBA00022989"/>
    </source>
</evidence>
<evidence type="ECO:0000256" key="2">
    <source>
        <dbReference type="ARBA" id="ARBA00022692"/>
    </source>
</evidence>
<evidence type="ECO:0000256" key="4">
    <source>
        <dbReference type="ARBA" id="ARBA00023136"/>
    </source>
</evidence>
<proteinExistence type="predicted"/>
<evidence type="ECO:0000313" key="7">
    <source>
        <dbReference type="EMBL" id="SFM59487.1"/>
    </source>
</evidence>
<feature type="transmembrane region" description="Helical" evidence="5">
    <location>
        <begin position="53"/>
        <end position="74"/>
    </location>
</feature>
<evidence type="ECO:0000313" key="8">
    <source>
        <dbReference type="Proteomes" id="UP000199611"/>
    </source>
</evidence>
<keyword evidence="2 5" id="KW-0812">Transmembrane</keyword>
<evidence type="ECO:0000256" key="5">
    <source>
        <dbReference type="SAM" id="Phobius"/>
    </source>
</evidence>
<keyword evidence="8" id="KW-1185">Reference proteome</keyword>
<evidence type="ECO:0000256" key="1">
    <source>
        <dbReference type="ARBA" id="ARBA00022475"/>
    </source>
</evidence>
<dbReference type="STRING" id="39841.SAMN05660836_00757"/>
<dbReference type="AlphaFoldDB" id="A0A1I4S4Q4"/>
<organism evidence="7 8">
    <name type="scientific">Thermodesulforhabdus norvegica</name>
    <dbReference type="NCBI Taxonomy" id="39841"/>
    <lineage>
        <taxon>Bacteria</taxon>
        <taxon>Pseudomonadati</taxon>
        <taxon>Thermodesulfobacteriota</taxon>
        <taxon>Syntrophobacteria</taxon>
        <taxon>Syntrophobacterales</taxon>
        <taxon>Thermodesulforhabdaceae</taxon>
        <taxon>Thermodesulforhabdus</taxon>
    </lineage>
</organism>
<gene>
    <name evidence="7" type="ORF">SAMN05660836_00757</name>
</gene>
<dbReference type="InterPro" id="IPR010445">
    <property type="entry name" value="LapA_dom"/>
</dbReference>
<accession>A0A1I4S4Q4</accession>
<name>A0A1I4S4Q4_9BACT</name>
<sequence length="105" mass="12013">MIRAFRWITTLLVAGLAALFIKQNMPTFSMEVPFHYDLYIRQKMMWYSSIGDIVLISLLIGVVAGLFVGIKLYWGKRREVNELKRKMTEEEKVPQQVSSEAGGTG</sequence>
<dbReference type="Proteomes" id="UP000199611">
    <property type="component" value="Unassembled WGS sequence"/>
</dbReference>
<dbReference type="RefSeq" id="WP_093393609.1">
    <property type="nucleotide sequence ID" value="NZ_FOUU01000002.1"/>
</dbReference>
<dbReference type="Pfam" id="PF06305">
    <property type="entry name" value="LapA_dom"/>
    <property type="match status" value="1"/>
</dbReference>
<keyword evidence="3 5" id="KW-1133">Transmembrane helix</keyword>